<feature type="region of interest" description="Disordered" evidence="1">
    <location>
        <begin position="186"/>
        <end position="207"/>
    </location>
</feature>
<feature type="compositionally biased region" description="Acidic residues" evidence="1">
    <location>
        <begin position="189"/>
        <end position="199"/>
    </location>
</feature>
<evidence type="ECO:0000259" key="2">
    <source>
        <dbReference type="Pfam" id="PF13639"/>
    </source>
</evidence>
<dbReference type="OrthoDB" id="3647605at2759"/>
<dbReference type="Proteomes" id="UP000016931">
    <property type="component" value="Unassembled WGS sequence"/>
</dbReference>
<dbReference type="InterPro" id="IPR001841">
    <property type="entry name" value="Znf_RING"/>
</dbReference>
<reference evidence="3 4" key="1">
    <citation type="journal article" date="2012" name="PLoS Pathog.">
        <title>Diverse lifestyles and strategies of plant pathogenesis encoded in the genomes of eighteen Dothideomycetes fungi.</title>
        <authorList>
            <person name="Ohm R.A."/>
            <person name="Feau N."/>
            <person name="Henrissat B."/>
            <person name="Schoch C.L."/>
            <person name="Horwitz B.A."/>
            <person name="Barry K.W."/>
            <person name="Condon B.J."/>
            <person name="Copeland A.C."/>
            <person name="Dhillon B."/>
            <person name="Glaser F."/>
            <person name="Hesse C.N."/>
            <person name="Kosti I."/>
            <person name="LaButti K."/>
            <person name="Lindquist E.A."/>
            <person name="Lucas S."/>
            <person name="Salamov A.A."/>
            <person name="Bradshaw R.E."/>
            <person name="Ciuffetti L."/>
            <person name="Hamelin R.C."/>
            <person name="Kema G.H.J."/>
            <person name="Lawrence C."/>
            <person name="Scott J.A."/>
            <person name="Spatafora J.W."/>
            <person name="Turgeon B.G."/>
            <person name="de Wit P.J.G.M."/>
            <person name="Zhong S."/>
            <person name="Goodwin S.B."/>
            <person name="Grigoriev I.V."/>
        </authorList>
    </citation>
    <scope>NUCLEOTIDE SEQUENCE [LARGE SCALE GENOMIC DNA]</scope>
    <source>
        <strain evidence="3 4">SO2202</strain>
    </source>
</reference>
<evidence type="ECO:0000256" key="1">
    <source>
        <dbReference type="SAM" id="MobiDB-lite"/>
    </source>
</evidence>
<dbReference type="Gene3D" id="3.30.40.10">
    <property type="entry name" value="Zinc/RING finger domain, C3HC4 (zinc finger)"/>
    <property type="match status" value="1"/>
</dbReference>
<proteinExistence type="predicted"/>
<gene>
    <name evidence="3" type="ORF">SEPMUDRAFT_105300</name>
</gene>
<dbReference type="InterPro" id="IPR013083">
    <property type="entry name" value="Znf_RING/FYVE/PHD"/>
</dbReference>
<dbReference type="RefSeq" id="XP_016763104.1">
    <property type="nucleotide sequence ID" value="XM_016900572.1"/>
</dbReference>
<protein>
    <recommendedName>
        <fullName evidence="2">RING-type domain-containing protein</fullName>
    </recommendedName>
</protein>
<name>M3CMF7_SPHMS</name>
<dbReference type="EMBL" id="KB456261">
    <property type="protein sequence ID" value="EMF14983.1"/>
    <property type="molecule type" value="Genomic_DNA"/>
</dbReference>
<dbReference type="SUPFAM" id="SSF57850">
    <property type="entry name" value="RING/U-box"/>
    <property type="match status" value="1"/>
</dbReference>
<feature type="compositionally biased region" description="Low complexity" evidence="1">
    <location>
        <begin position="105"/>
        <end position="127"/>
    </location>
</feature>
<dbReference type="Pfam" id="PF13639">
    <property type="entry name" value="zf-RING_2"/>
    <property type="match status" value="1"/>
</dbReference>
<dbReference type="AlphaFoldDB" id="M3CMF7"/>
<feature type="region of interest" description="Disordered" evidence="1">
    <location>
        <begin position="101"/>
        <end position="144"/>
    </location>
</feature>
<dbReference type="GeneID" id="27897709"/>
<keyword evidence="4" id="KW-1185">Reference proteome</keyword>
<evidence type="ECO:0000313" key="3">
    <source>
        <dbReference type="EMBL" id="EMF14983.1"/>
    </source>
</evidence>
<dbReference type="HOGENOM" id="CLU_977174_0_0_1"/>
<evidence type="ECO:0000313" key="4">
    <source>
        <dbReference type="Proteomes" id="UP000016931"/>
    </source>
</evidence>
<accession>M3CMF7</accession>
<organism evidence="3 4">
    <name type="scientific">Sphaerulina musiva (strain SO2202)</name>
    <name type="common">Poplar stem canker fungus</name>
    <name type="synonym">Septoria musiva</name>
    <dbReference type="NCBI Taxonomy" id="692275"/>
    <lineage>
        <taxon>Eukaryota</taxon>
        <taxon>Fungi</taxon>
        <taxon>Dikarya</taxon>
        <taxon>Ascomycota</taxon>
        <taxon>Pezizomycotina</taxon>
        <taxon>Dothideomycetes</taxon>
        <taxon>Dothideomycetidae</taxon>
        <taxon>Mycosphaerellales</taxon>
        <taxon>Mycosphaerellaceae</taxon>
        <taxon>Sphaerulina</taxon>
    </lineage>
</organism>
<feature type="domain" description="RING-type" evidence="2">
    <location>
        <begin position="231"/>
        <end position="273"/>
    </location>
</feature>
<sequence>MDDYPEVDLQRFDLVRTILRSRASGSNEYTQSQMLSAIEACKEEYARIFVEYRHEMNDTMRVQLEAELASLNEMMDAERASSSSFSLSSFAIATRLFAERGRGQRSSSSSSSASSSSPRASNHPSPNIVSPANSGSDVAGGNNIPMAVEDGLDFADAELVSSDVESLLIDYEDMDSDELEELLDFHPSEDDEDDDDDEENGHPLHPEPLNVRLIQRQLTANDVAEDGTLICPISWEDLVIGQTVSAFTPCGHFFSLANLARWMEDHRTCPTCRANIVDAWAIVDD</sequence>